<dbReference type="KEGG" id="uli:ETAA1_00950"/>
<sequence length="234" mass="25829">MSVTSTLRECHRLRKHLKALQEEIDRGPRVLKAQQARLAAEEQAHKDHHETIKKLKLKQRDDEGTLKQTDARLVKLGQQLLGISVTKEYEAKQSEIRQATDLKNQLEETILATMTDLDARTAAIPAVEKQWADAQAEFKESQADAADRLARMQADQKESQAALAAAEAQLPANVKAIYDAQVRGRGPDAMAALKGKVCQGCRGSVTDQKIYELQSGGYVPCPNSACGRLLYPAE</sequence>
<evidence type="ECO:0000313" key="2">
    <source>
        <dbReference type="EMBL" id="QDU18212.1"/>
    </source>
</evidence>
<name>A0A517XL17_9BACT</name>
<evidence type="ECO:0000256" key="1">
    <source>
        <dbReference type="SAM" id="Coils"/>
    </source>
</evidence>
<dbReference type="Gene3D" id="1.10.287.1490">
    <property type="match status" value="1"/>
</dbReference>
<protein>
    <submittedName>
        <fullName evidence="2">Zinc ribbon domain protein</fullName>
    </submittedName>
</protein>
<reference evidence="2 3" key="1">
    <citation type="submission" date="2019-02" db="EMBL/GenBank/DDBJ databases">
        <title>Deep-cultivation of Planctomycetes and their phenomic and genomic characterization uncovers novel biology.</title>
        <authorList>
            <person name="Wiegand S."/>
            <person name="Jogler M."/>
            <person name="Boedeker C."/>
            <person name="Pinto D."/>
            <person name="Vollmers J."/>
            <person name="Rivas-Marin E."/>
            <person name="Kohn T."/>
            <person name="Peeters S.H."/>
            <person name="Heuer A."/>
            <person name="Rast P."/>
            <person name="Oberbeckmann S."/>
            <person name="Bunk B."/>
            <person name="Jeske O."/>
            <person name="Meyerdierks A."/>
            <person name="Storesund J.E."/>
            <person name="Kallscheuer N."/>
            <person name="Luecker S."/>
            <person name="Lage O.M."/>
            <person name="Pohl T."/>
            <person name="Merkel B.J."/>
            <person name="Hornburger P."/>
            <person name="Mueller R.-W."/>
            <person name="Bruemmer F."/>
            <person name="Labrenz M."/>
            <person name="Spormann A.M."/>
            <person name="Op den Camp H."/>
            <person name="Overmann J."/>
            <person name="Amann R."/>
            <person name="Jetten M.S.M."/>
            <person name="Mascher T."/>
            <person name="Medema M.H."/>
            <person name="Devos D.P."/>
            <person name="Kaster A.-K."/>
            <person name="Ovreas L."/>
            <person name="Rohde M."/>
            <person name="Galperin M.Y."/>
            <person name="Jogler C."/>
        </authorList>
    </citation>
    <scope>NUCLEOTIDE SEQUENCE [LARGE SCALE GENOMIC DNA]</scope>
    <source>
        <strain evidence="2 3">ETA_A1</strain>
    </source>
</reference>
<keyword evidence="1" id="KW-0175">Coiled coil</keyword>
<keyword evidence="3" id="KW-1185">Reference proteome</keyword>
<dbReference type="EMBL" id="CP036273">
    <property type="protein sequence ID" value="QDU18212.1"/>
    <property type="molecule type" value="Genomic_DNA"/>
</dbReference>
<proteinExistence type="predicted"/>
<gene>
    <name evidence="2" type="ORF">ETAA1_00950</name>
</gene>
<feature type="coiled-coil region" evidence="1">
    <location>
        <begin position="3"/>
        <end position="58"/>
    </location>
</feature>
<dbReference type="OrthoDB" id="260976at2"/>
<evidence type="ECO:0000313" key="3">
    <source>
        <dbReference type="Proteomes" id="UP000319576"/>
    </source>
</evidence>
<dbReference type="RefSeq" id="WP_145233336.1">
    <property type="nucleotide sequence ID" value="NZ_CP036273.1"/>
</dbReference>
<dbReference type="AlphaFoldDB" id="A0A517XL17"/>
<dbReference type="Proteomes" id="UP000319576">
    <property type="component" value="Chromosome"/>
</dbReference>
<organism evidence="2 3">
    <name type="scientific">Urbifossiella limnaea</name>
    <dbReference type="NCBI Taxonomy" id="2528023"/>
    <lineage>
        <taxon>Bacteria</taxon>
        <taxon>Pseudomonadati</taxon>
        <taxon>Planctomycetota</taxon>
        <taxon>Planctomycetia</taxon>
        <taxon>Gemmatales</taxon>
        <taxon>Gemmataceae</taxon>
        <taxon>Urbifossiella</taxon>
    </lineage>
</organism>
<accession>A0A517XL17</accession>